<dbReference type="Proteomes" id="UP000048600">
    <property type="component" value="Unassembled WGS sequence"/>
</dbReference>
<dbReference type="AlphaFoldDB" id="A0A655JTY4"/>
<accession>A0A655JTY4</accession>
<gene>
    <name evidence="1" type="ORF">ERS007741_04795</name>
</gene>
<reference evidence="1 2" key="1">
    <citation type="submission" date="2015-03" db="EMBL/GenBank/DDBJ databases">
        <authorList>
            <consortium name="Pathogen Informatics"/>
        </authorList>
    </citation>
    <scope>NUCLEOTIDE SEQUENCE [LARGE SCALE GENOMIC DNA]</scope>
    <source>
        <strain evidence="1 2">P00601463</strain>
    </source>
</reference>
<proteinExistence type="predicted"/>
<evidence type="ECO:0000313" key="1">
    <source>
        <dbReference type="EMBL" id="COX88646.1"/>
    </source>
</evidence>
<evidence type="ECO:0000313" key="2">
    <source>
        <dbReference type="Proteomes" id="UP000048600"/>
    </source>
</evidence>
<organism evidence="1 2">
    <name type="scientific">Mycobacterium tuberculosis</name>
    <dbReference type="NCBI Taxonomy" id="1773"/>
    <lineage>
        <taxon>Bacteria</taxon>
        <taxon>Bacillati</taxon>
        <taxon>Actinomycetota</taxon>
        <taxon>Actinomycetes</taxon>
        <taxon>Mycobacteriales</taxon>
        <taxon>Mycobacteriaceae</taxon>
        <taxon>Mycobacterium</taxon>
        <taxon>Mycobacterium tuberculosis complex</taxon>
    </lineage>
</organism>
<name>A0A655JTY4_MYCTX</name>
<dbReference type="EMBL" id="CHKL01001292">
    <property type="protein sequence ID" value="COX88646.1"/>
    <property type="molecule type" value="Genomic_DNA"/>
</dbReference>
<sequence length="74" mass="7498">MLLEPPLPPLPYNKPPSPPFCPGPPLAPSPISGRPSNSWVGPLTTSSTACIGEALAASAAAYEPAAELSARTNC</sequence>
<protein>
    <submittedName>
        <fullName evidence="1">Uncharacterized protein</fullName>
    </submittedName>
</protein>